<evidence type="ECO:0000256" key="3">
    <source>
        <dbReference type="ARBA" id="ARBA00022448"/>
    </source>
</evidence>
<dbReference type="AlphaFoldDB" id="A0A3R8XSP6"/>
<dbReference type="PANTHER" id="PTHR30425:SF1">
    <property type="entry name" value="PHOSPHATE TRANSPORT SYSTEM PERMEASE PROTEIN PSTC"/>
    <property type="match status" value="1"/>
</dbReference>
<dbReference type="GO" id="GO:0005315">
    <property type="term" value="F:phosphate transmembrane transporter activity"/>
    <property type="evidence" value="ECO:0007669"/>
    <property type="project" value="InterPro"/>
</dbReference>
<dbReference type="InterPro" id="IPR051124">
    <property type="entry name" value="Phosphate_Transport_Permease"/>
</dbReference>
<feature type="transmembrane region" description="Helical" evidence="9">
    <location>
        <begin position="12"/>
        <end position="39"/>
    </location>
</feature>
<keyword evidence="3 9" id="KW-0813">Transport</keyword>
<comment type="caution">
    <text evidence="12">The sequence shown here is derived from an EMBL/GenBank/DDBJ whole genome shotgun (WGS) entry which is preliminary data.</text>
</comment>
<keyword evidence="4 10" id="KW-1003">Cell membrane</keyword>
<sequence length="282" mass="30434">MRQFRETGMQAVFFLAACISVLSVVFICIFLFSAGLPAIQEIGWGNFLFGLDWRPSNQLFGILPMIVGSVYVTFGALVIGVPIGILTAVFLAFFCPEKWYPIFKRAVSLMAGIPSVVYGFFGLVVLVPFIRSNVGGHGMGVLTASILLGIMILPTIISVSEAALRAVPETYYQGGLALGASHERSIFFIILPAARRGIMASVILGLGRAMGETMAVIMVAGNQALIPSSLTSGVRTLTTNIVMEMGYSTDFHREALIGTAVVLFVFILLINLLFYSMNKKEA</sequence>
<organism evidence="12 13">
    <name type="scientific">Streptococcus suis</name>
    <dbReference type="NCBI Taxonomy" id="1307"/>
    <lineage>
        <taxon>Bacteria</taxon>
        <taxon>Bacillati</taxon>
        <taxon>Bacillota</taxon>
        <taxon>Bacilli</taxon>
        <taxon>Lactobacillales</taxon>
        <taxon>Streptococcaceae</taxon>
        <taxon>Streptococcus</taxon>
    </lineage>
</organism>
<dbReference type="PANTHER" id="PTHR30425">
    <property type="entry name" value="PHOSPHATE TRANSPORT SYSTEM PERMEASE PROTEIN PST"/>
    <property type="match status" value="1"/>
</dbReference>
<dbReference type="EMBL" id="RSDO01000005">
    <property type="protein sequence ID" value="RRR53828.1"/>
    <property type="molecule type" value="Genomic_DNA"/>
</dbReference>
<feature type="domain" description="ABC transmembrane type-1" evidence="11">
    <location>
        <begin position="66"/>
        <end position="274"/>
    </location>
</feature>
<comment type="function">
    <text evidence="10">Part of the binding-protein-dependent transport system for phosphate; probably responsible for the translocation of the substrate across the membrane.</text>
</comment>
<reference evidence="12 13" key="2">
    <citation type="submission" date="2018-12" db="EMBL/GenBank/DDBJ databases">
        <title>Whole-genome sequences of fifteen clinical Streptococcus suis strains isolated from pigs between 2006 and 2018.</title>
        <authorList>
            <person name="Stevens M.J.A."/>
            <person name="Cernela N."/>
            <person name="Spoerry Serrano N."/>
            <person name="Schmitt S."/>
            <person name="Schrenzel J."/>
            <person name="Stephan R."/>
        </authorList>
    </citation>
    <scope>NUCLEOTIDE SEQUENCE [LARGE SCALE GENOMIC DNA]</scope>
    <source>
        <strain evidence="12 13">PP422</strain>
    </source>
</reference>
<feature type="transmembrane region" description="Helical" evidence="9">
    <location>
        <begin position="255"/>
        <end position="275"/>
    </location>
</feature>
<dbReference type="InterPro" id="IPR035906">
    <property type="entry name" value="MetI-like_sf"/>
</dbReference>
<dbReference type="PROSITE" id="PS51257">
    <property type="entry name" value="PROKAR_LIPOPROTEIN"/>
    <property type="match status" value="1"/>
</dbReference>
<accession>A0A3R8XSP6</accession>
<dbReference type="CDD" id="cd06261">
    <property type="entry name" value="TM_PBP2"/>
    <property type="match status" value="1"/>
</dbReference>
<evidence type="ECO:0000256" key="1">
    <source>
        <dbReference type="ARBA" id="ARBA00004651"/>
    </source>
</evidence>
<feature type="transmembrane region" description="Helical" evidence="9">
    <location>
        <begin position="107"/>
        <end position="130"/>
    </location>
</feature>
<evidence type="ECO:0000256" key="10">
    <source>
        <dbReference type="RuleBase" id="RU363054"/>
    </source>
</evidence>
<dbReference type="InterPro" id="IPR011864">
    <property type="entry name" value="Phosphate_PstC"/>
</dbReference>
<evidence type="ECO:0000256" key="2">
    <source>
        <dbReference type="ARBA" id="ARBA00007069"/>
    </source>
</evidence>
<evidence type="ECO:0000256" key="7">
    <source>
        <dbReference type="ARBA" id="ARBA00022989"/>
    </source>
</evidence>
<dbReference type="Pfam" id="PF00528">
    <property type="entry name" value="BPD_transp_1"/>
    <property type="match status" value="1"/>
</dbReference>
<name>A0A3R8XSP6_STRSU</name>
<evidence type="ECO:0000256" key="9">
    <source>
        <dbReference type="RuleBase" id="RU363032"/>
    </source>
</evidence>
<proteinExistence type="inferred from homology"/>
<evidence type="ECO:0000256" key="4">
    <source>
        <dbReference type="ARBA" id="ARBA00022475"/>
    </source>
</evidence>
<keyword evidence="5 10" id="KW-0592">Phosphate transport</keyword>
<dbReference type="NCBIfam" id="TIGR02138">
    <property type="entry name" value="phosphate_pstC"/>
    <property type="match status" value="1"/>
</dbReference>
<dbReference type="Gene3D" id="1.10.3720.10">
    <property type="entry name" value="MetI-like"/>
    <property type="match status" value="1"/>
</dbReference>
<evidence type="ECO:0000256" key="6">
    <source>
        <dbReference type="ARBA" id="ARBA00022692"/>
    </source>
</evidence>
<reference evidence="12 13" key="1">
    <citation type="submission" date="2018-11" db="EMBL/GenBank/DDBJ databases">
        <authorList>
            <person name="Stevens M.J."/>
            <person name="Cernela N."/>
            <person name="Spoerry Serrano N."/>
            <person name="Schmitt S."/>
            <person name="Schrenzel J."/>
            <person name="Stephan R."/>
        </authorList>
    </citation>
    <scope>NUCLEOTIDE SEQUENCE [LARGE SCALE GENOMIC DNA]</scope>
    <source>
        <strain evidence="12 13">PP422</strain>
    </source>
</reference>
<dbReference type="SUPFAM" id="SSF161098">
    <property type="entry name" value="MetI-like"/>
    <property type="match status" value="1"/>
</dbReference>
<comment type="caution">
    <text evidence="10">Lacks conserved residue(s) required for the propagation of feature annotation.</text>
</comment>
<keyword evidence="7 9" id="KW-1133">Transmembrane helix</keyword>
<dbReference type="InterPro" id="IPR000515">
    <property type="entry name" value="MetI-like"/>
</dbReference>
<dbReference type="Proteomes" id="UP000274117">
    <property type="component" value="Unassembled WGS sequence"/>
</dbReference>
<evidence type="ECO:0000313" key="13">
    <source>
        <dbReference type="Proteomes" id="UP000274117"/>
    </source>
</evidence>
<dbReference type="PROSITE" id="PS50928">
    <property type="entry name" value="ABC_TM1"/>
    <property type="match status" value="1"/>
</dbReference>
<feature type="transmembrane region" description="Helical" evidence="9">
    <location>
        <begin position="142"/>
        <end position="164"/>
    </location>
</feature>
<comment type="similarity">
    <text evidence="2 10">Belongs to the binding-protein-dependent transport system permease family. CysTW subfamily.</text>
</comment>
<keyword evidence="8 9" id="KW-0472">Membrane</keyword>
<evidence type="ECO:0000259" key="11">
    <source>
        <dbReference type="PROSITE" id="PS50928"/>
    </source>
</evidence>
<evidence type="ECO:0000256" key="8">
    <source>
        <dbReference type="ARBA" id="ARBA00023136"/>
    </source>
</evidence>
<gene>
    <name evidence="12" type="primary">pstC</name>
    <name evidence="12" type="ORF">EI998_03560</name>
</gene>
<feature type="transmembrane region" description="Helical" evidence="9">
    <location>
        <begin position="62"/>
        <end position="95"/>
    </location>
</feature>
<evidence type="ECO:0000256" key="5">
    <source>
        <dbReference type="ARBA" id="ARBA00022592"/>
    </source>
</evidence>
<evidence type="ECO:0000313" key="12">
    <source>
        <dbReference type="EMBL" id="RRR53828.1"/>
    </source>
</evidence>
<keyword evidence="6 9" id="KW-0812">Transmembrane</keyword>
<dbReference type="GO" id="GO:0006817">
    <property type="term" value="P:phosphate ion transport"/>
    <property type="evidence" value="ECO:0007669"/>
    <property type="project" value="UniProtKB-KW"/>
</dbReference>
<protein>
    <recommendedName>
        <fullName evidence="10">Phosphate transport system permease protein</fullName>
    </recommendedName>
</protein>
<comment type="subcellular location">
    <subcellularLocation>
        <location evidence="1 9">Cell membrane</location>
        <topology evidence="1 9">Multi-pass membrane protein</topology>
    </subcellularLocation>
</comment>
<dbReference type="GO" id="GO:0005886">
    <property type="term" value="C:plasma membrane"/>
    <property type="evidence" value="ECO:0007669"/>
    <property type="project" value="UniProtKB-SubCell"/>
</dbReference>